<name>A0A392QW00_9FABA</name>
<accession>A0A392QW00</accession>
<dbReference type="EMBL" id="LXQA010166438">
    <property type="protein sequence ID" value="MCI28541.1"/>
    <property type="molecule type" value="Genomic_DNA"/>
</dbReference>
<feature type="compositionally biased region" description="Polar residues" evidence="1">
    <location>
        <begin position="106"/>
        <end position="120"/>
    </location>
</feature>
<evidence type="ECO:0000256" key="1">
    <source>
        <dbReference type="SAM" id="MobiDB-lite"/>
    </source>
</evidence>
<feature type="region of interest" description="Disordered" evidence="1">
    <location>
        <begin position="1"/>
        <end position="33"/>
    </location>
</feature>
<sequence>MVVVVSKQEQRKRGITREARGNPKVNEASTRGGNEVAKLNVRKKIDTIEDNNGNGLPLTAKKPTYNDYRSGANIVLTPTQIATGEMQYFGPGGVKPNHSRPPDWNGNIQAPSSSQQSIHG</sequence>
<reference evidence="2 3" key="1">
    <citation type="journal article" date="2018" name="Front. Plant Sci.">
        <title>Red Clover (Trifolium pratense) and Zigzag Clover (T. medium) - A Picture of Genomic Similarities and Differences.</title>
        <authorList>
            <person name="Dluhosova J."/>
            <person name="Istvanek J."/>
            <person name="Nedelnik J."/>
            <person name="Repkova J."/>
        </authorList>
    </citation>
    <scope>NUCLEOTIDE SEQUENCE [LARGE SCALE GENOMIC DNA]</scope>
    <source>
        <strain evidence="3">cv. 10/8</strain>
        <tissue evidence="2">Leaf</tissue>
    </source>
</reference>
<proteinExistence type="predicted"/>
<dbReference type="AlphaFoldDB" id="A0A392QW00"/>
<comment type="caution">
    <text evidence="2">The sequence shown here is derived from an EMBL/GenBank/DDBJ whole genome shotgun (WGS) entry which is preliminary data.</text>
</comment>
<organism evidence="2 3">
    <name type="scientific">Trifolium medium</name>
    <dbReference type="NCBI Taxonomy" id="97028"/>
    <lineage>
        <taxon>Eukaryota</taxon>
        <taxon>Viridiplantae</taxon>
        <taxon>Streptophyta</taxon>
        <taxon>Embryophyta</taxon>
        <taxon>Tracheophyta</taxon>
        <taxon>Spermatophyta</taxon>
        <taxon>Magnoliopsida</taxon>
        <taxon>eudicotyledons</taxon>
        <taxon>Gunneridae</taxon>
        <taxon>Pentapetalae</taxon>
        <taxon>rosids</taxon>
        <taxon>fabids</taxon>
        <taxon>Fabales</taxon>
        <taxon>Fabaceae</taxon>
        <taxon>Papilionoideae</taxon>
        <taxon>50 kb inversion clade</taxon>
        <taxon>NPAAA clade</taxon>
        <taxon>Hologalegina</taxon>
        <taxon>IRL clade</taxon>
        <taxon>Trifolieae</taxon>
        <taxon>Trifolium</taxon>
    </lineage>
</organism>
<evidence type="ECO:0000313" key="3">
    <source>
        <dbReference type="Proteomes" id="UP000265520"/>
    </source>
</evidence>
<protein>
    <submittedName>
        <fullName evidence="2">Uncharacterized protein</fullName>
    </submittedName>
</protein>
<feature type="region of interest" description="Disordered" evidence="1">
    <location>
        <begin position="90"/>
        <end position="120"/>
    </location>
</feature>
<keyword evidence="3" id="KW-1185">Reference proteome</keyword>
<feature type="compositionally biased region" description="Basic and acidic residues" evidence="1">
    <location>
        <begin position="8"/>
        <end position="21"/>
    </location>
</feature>
<dbReference type="Proteomes" id="UP000265520">
    <property type="component" value="Unassembled WGS sequence"/>
</dbReference>
<evidence type="ECO:0000313" key="2">
    <source>
        <dbReference type="EMBL" id="MCI28541.1"/>
    </source>
</evidence>
<feature type="non-terminal residue" evidence="2">
    <location>
        <position position="120"/>
    </location>
</feature>